<keyword evidence="2" id="KW-0472">Membrane</keyword>
<evidence type="ECO:0000256" key="1">
    <source>
        <dbReference type="SAM" id="Coils"/>
    </source>
</evidence>
<protein>
    <submittedName>
        <fullName evidence="3">Uncharacterized protein</fullName>
    </submittedName>
</protein>
<dbReference type="AlphaFoldDB" id="A0AAP6ZJ65"/>
<feature type="coiled-coil region" evidence="1">
    <location>
        <begin position="271"/>
        <end position="361"/>
    </location>
</feature>
<proteinExistence type="predicted"/>
<dbReference type="EMBL" id="VTXP01000002">
    <property type="protein sequence ID" value="NOJ21927.1"/>
    <property type="molecule type" value="Genomic_DNA"/>
</dbReference>
<keyword evidence="1" id="KW-0175">Coiled coil</keyword>
<comment type="caution">
    <text evidence="3">The sequence shown here is derived from an EMBL/GenBank/DDBJ whole genome shotgun (WGS) entry which is preliminary data.</text>
</comment>
<reference evidence="3 4" key="1">
    <citation type="submission" date="2019-09" db="EMBL/GenBank/DDBJ databases">
        <title>Draft genome sequencing and comparative genomics of hatchery-associated Vibrios.</title>
        <authorList>
            <person name="Kehlet-Delgado H."/>
            <person name="Mueller R.S."/>
        </authorList>
    </citation>
    <scope>NUCLEOTIDE SEQUENCE [LARGE SCALE GENOMIC DNA]</scope>
    <source>
        <strain evidence="3 4">09-121-3</strain>
    </source>
</reference>
<dbReference type="Proteomes" id="UP000576645">
    <property type="component" value="Unassembled WGS sequence"/>
</dbReference>
<sequence>MSHKIVRPKVAYIRNSVTKEYYTDGQGNHRLVSLSEAIRTRQNNKHEHSRRHYMSLNADESKRYRLRVHTVREQFERDGSEKRTNGDEFDRNYDESMSHKCVVEALSRMTSMSFKFKDEGSVASMGIRGDNELHFDFDSVHKEPYVKLPNGNIYYPDILCTFDEYHPMYDQWGGKLAIEVTYTHGCESYKQNDFMFHNIPVVEFTIEEGSARQFPAERPNWNGGDWGEELVESHIQDLMQWFESYIVVKPLVDPVSTRVHEEVVDGLNVSLSVLNGEVSALESENTKLIDEAVKKDKVISKASECIKGLRSNVGNFQNSLSEKQKKIKALENDKDGLEQKNKKLQKDKDKLTEDKIGLGNKLTGKKFHLRCLYCVLFFIVAIIFTMPLIFPEKYKSIVNWLWHLYY</sequence>
<evidence type="ECO:0000256" key="2">
    <source>
        <dbReference type="SAM" id="Phobius"/>
    </source>
</evidence>
<evidence type="ECO:0000313" key="4">
    <source>
        <dbReference type="Proteomes" id="UP000576645"/>
    </source>
</evidence>
<name>A0AAP6ZJ65_9VIBR</name>
<keyword evidence="2" id="KW-0812">Transmembrane</keyword>
<feature type="transmembrane region" description="Helical" evidence="2">
    <location>
        <begin position="371"/>
        <end position="390"/>
    </location>
</feature>
<evidence type="ECO:0000313" key="3">
    <source>
        <dbReference type="EMBL" id="NOJ21927.1"/>
    </source>
</evidence>
<gene>
    <name evidence="3" type="ORF">F0238_04180</name>
</gene>
<keyword evidence="2" id="KW-1133">Transmembrane helix</keyword>
<dbReference type="RefSeq" id="WP_171351938.1">
    <property type="nucleotide sequence ID" value="NZ_VTXP01000002.1"/>
</dbReference>
<accession>A0AAP6ZJ65</accession>
<organism evidence="3 4">
    <name type="scientific">Vibrio coralliilyticus</name>
    <dbReference type="NCBI Taxonomy" id="190893"/>
    <lineage>
        <taxon>Bacteria</taxon>
        <taxon>Pseudomonadati</taxon>
        <taxon>Pseudomonadota</taxon>
        <taxon>Gammaproteobacteria</taxon>
        <taxon>Vibrionales</taxon>
        <taxon>Vibrionaceae</taxon>
        <taxon>Vibrio</taxon>
    </lineage>
</organism>